<keyword evidence="3" id="KW-0436">Ligase</keyword>
<dbReference type="Gene3D" id="3.40.50.720">
    <property type="entry name" value="NAD(P)-binding Rossmann-like Domain"/>
    <property type="match status" value="1"/>
</dbReference>
<comment type="caution">
    <text evidence="7">The sequence shown here is derived from an EMBL/GenBank/DDBJ whole genome shotgun (WGS) entry which is preliminary data.</text>
</comment>
<dbReference type="EC" id="6.2.1.13" evidence="2"/>
<accession>A0A101DC50</accession>
<dbReference type="Gene3D" id="3.40.50.261">
    <property type="entry name" value="Succinyl-CoA synthetase domains"/>
    <property type="match status" value="1"/>
</dbReference>
<dbReference type="EMBL" id="LGEQ01000046">
    <property type="protein sequence ID" value="KUJ92840.1"/>
    <property type="molecule type" value="Genomic_DNA"/>
</dbReference>
<dbReference type="InterPro" id="IPR016102">
    <property type="entry name" value="Succinyl-CoA_synth-like"/>
</dbReference>
<dbReference type="InterPro" id="IPR003781">
    <property type="entry name" value="CoA-bd"/>
</dbReference>
<proteinExistence type="predicted"/>
<keyword evidence="5" id="KW-0067">ATP-binding</keyword>
<keyword evidence="4" id="KW-0547">Nucleotide-binding</keyword>
<dbReference type="SUPFAM" id="SSF51735">
    <property type="entry name" value="NAD(P)-binding Rossmann-fold domains"/>
    <property type="match status" value="1"/>
</dbReference>
<evidence type="ECO:0000256" key="1">
    <source>
        <dbReference type="ARBA" id="ARBA00001619"/>
    </source>
</evidence>
<evidence type="ECO:0000256" key="3">
    <source>
        <dbReference type="ARBA" id="ARBA00022598"/>
    </source>
</evidence>
<organism evidence="7 10">
    <name type="scientific">Archaeoglobus fulgidus</name>
    <dbReference type="NCBI Taxonomy" id="2234"/>
    <lineage>
        <taxon>Archaea</taxon>
        <taxon>Methanobacteriati</taxon>
        <taxon>Methanobacteriota</taxon>
        <taxon>Archaeoglobi</taxon>
        <taxon>Archaeoglobales</taxon>
        <taxon>Archaeoglobaceae</taxon>
        <taxon>Archaeoglobus</taxon>
    </lineage>
</organism>
<dbReference type="PATRIC" id="fig|2234.6.peg.668"/>
<dbReference type="EMBL" id="LGEX01000042">
    <property type="protein sequence ID" value="KUK06296.1"/>
    <property type="molecule type" value="Genomic_DNA"/>
</dbReference>
<dbReference type="InterPro" id="IPR032875">
    <property type="entry name" value="Succ_CoA_lig_flav_dom"/>
</dbReference>
<dbReference type="InterPro" id="IPR051538">
    <property type="entry name" value="Acyl-CoA_Synth/Transferase"/>
</dbReference>
<dbReference type="Proteomes" id="UP000054015">
    <property type="component" value="Unassembled WGS sequence"/>
</dbReference>
<evidence type="ECO:0000259" key="6">
    <source>
        <dbReference type="SMART" id="SM00881"/>
    </source>
</evidence>
<evidence type="ECO:0000256" key="5">
    <source>
        <dbReference type="ARBA" id="ARBA00022840"/>
    </source>
</evidence>
<evidence type="ECO:0000313" key="8">
    <source>
        <dbReference type="EMBL" id="KUK06296.1"/>
    </source>
</evidence>
<dbReference type="Pfam" id="PF13380">
    <property type="entry name" value="CoA_binding_2"/>
    <property type="match status" value="1"/>
</dbReference>
<reference evidence="9 10" key="2">
    <citation type="journal article" date="2015" name="MBio">
        <title>Genome-Resolved Metagenomic Analysis Reveals Roles for Candidate Phyla and Other Microbial Community Members in Biogeochemical Transformations in Oil Reservoirs.</title>
        <authorList>
            <person name="Hu P."/>
            <person name="Tom L."/>
            <person name="Singh A."/>
            <person name="Thomas B.C."/>
            <person name="Baker B.J."/>
            <person name="Piceno Y.M."/>
            <person name="Andersen G.L."/>
            <person name="Banfield J.F."/>
        </authorList>
    </citation>
    <scope>NUCLEOTIDE SEQUENCE [LARGE SCALE GENOMIC DNA]</scope>
</reference>
<dbReference type="Pfam" id="PF13607">
    <property type="entry name" value="Succ_CoA_lig"/>
    <property type="match status" value="1"/>
</dbReference>
<dbReference type="GO" id="GO:0043758">
    <property type="term" value="F:acetate-CoA ligase (ADP-forming) activity"/>
    <property type="evidence" value="ECO:0007669"/>
    <property type="project" value="UniProtKB-EC"/>
</dbReference>
<name>A0A101DC50_ARCFL</name>
<dbReference type="InterPro" id="IPR036291">
    <property type="entry name" value="NAD(P)-bd_dom_sf"/>
</dbReference>
<feature type="domain" description="CoA-binding" evidence="6">
    <location>
        <begin position="8"/>
        <end position="100"/>
    </location>
</feature>
<evidence type="ECO:0000313" key="10">
    <source>
        <dbReference type="Proteomes" id="UP000054307"/>
    </source>
</evidence>
<reference evidence="7" key="1">
    <citation type="journal article" date="2015" name="MBio">
        <title>Genome-resolved metagenomic analysis reveals roles for candidate phyla and other microbial community members in biogeochemical transformations in oil reservoirs.</title>
        <authorList>
            <person name="Hu P."/>
            <person name="Tom L."/>
            <person name="Singh A."/>
            <person name="Thomas B.C."/>
            <person name="Baker B.J."/>
            <person name="Piceno Y.M."/>
            <person name="Andersen G.L."/>
            <person name="Banfield J.F."/>
        </authorList>
    </citation>
    <scope>NUCLEOTIDE SEQUENCE [LARGE SCALE GENOMIC DNA]</scope>
    <source>
        <strain evidence="8">49_2300</strain>
        <strain evidence="7">49_95</strain>
    </source>
</reference>
<dbReference type="SUPFAM" id="SSF52210">
    <property type="entry name" value="Succinyl-CoA synthetase domains"/>
    <property type="match status" value="1"/>
</dbReference>
<dbReference type="PANTHER" id="PTHR43334">
    <property type="entry name" value="ACETATE--COA LIGASE [ADP-FORMING]"/>
    <property type="match status" value="1"/>
</dbReference>
<protein>
    <recommendedName>
        <fullName evidence="2">acetate--CoA ligase (ADP-forming)</fullName>
        <ecNumber evidence="2">6.2.1.13</ecNumber>
    </recommendedName>
</protein>
<dbReference type="GO" id="GO:0005524">
    <property type="term" value="F:ATP binding"/>
    <property type="evidence" value="ECO:0007669"/>
    <property type="project" value="UniProtKB-KW"/>
</dbReference>
<evidence type="ECO:0000313" key="9">
    <source>
        <dbReference type="Proteomes" id="UP000054015"/>
    </source>
</evidence>
<dbReference type="Proteomes" id="UP000054307">
    <property type="component" value="Unassembled WGS sequence"/>
</dbReference>
<sequence length="324" mass="35323">MMRELTKLFYPESVAVVGASSAKGSVGNTILNNLKNFGGEVYAINPKYDQIEGIKCYPSILQTPAVDLAIIAVPAKLVPKVVEECGEKGIKNVVVISAGFKEAGRDGAALEKRLVEIAEKYEINVVGPNCLGIMNPEINLNATFSSVMPDYGKVAFLSQSGAFILAVAVWAKKTKFGFSKVVSLGNKAMLEEADFLEYLADDESTDAVMLYIEGVQNGKRFMKVAKRIAKKKPIVVMKAGKTESGSRAASSHTGSLAGSYNVYKAAFEQCGVVMAETVEELFDYSLCTFKIQESWGCCNYNEFRWSGRYGIRCRGNIRIEACRS</sequence>
<evidence type="ECO:0000256" key="2">
    <source>
        <dbReference type="ARBA" id="ARBA00012957"/>
    </source>
</evidence>
<dbReference type="PANTHER" id="PTHR43334:SF2">
    <property type="entry name" value="ACETATE--COA LIGASE [ADP-FORMING]"/>
    <property type="match status" value="1"/>
</dbReference>
<comment type="catalytic activity">
    <reaction evidence="1">
        <text>acetate + ATP + CoA = acetyl-CoA + ADP + phosphate</text>
        <dbReference type="Rhea" id="RHEA:15081"/>
        <dbReference type="ChEBI" id="CHEBI:30089"/>
        <dbReference type="ChEBI" id="CHEBI:30616"/>
        <dbReference type="ChEBI" id="CHEBI:43474"/>
        <dbReference type="ChEBI" id="CHEBI:57287"/>
        <dbReference type="ChEBI" id="CHEBI:57288"/>
        <dbReference type="ChEBI" id="CHEBI:456216"/>
        <dbReference type="EC" id="6.2.1.13"/>
    </reaction>
</comment>
<gene>
    <name evidence="7" type="ORF">XD40_1957</name>
    <name evidence="8" type="ORF">XD48_1461</name>
</gene>
<dbReference type="SMART" id="SM00881">
    <property type="entry name" value="CoA_binding"/>
    <property type="match status" value="1"/>
</dbReference>
<evidence type="ECO:0000256" key="4">
    <source>
        <dbReference type="ARBA" id="ARBA00022741"/>
    </source>
</evidence>
<evidence type="ECO:0000313" key="7">
    <source>
        <dbReference type="EMBL" id="KUJ92840.1"/>
    </source>
</evidence>
<dbReference type="AlphaFoldDB" id="A0A101DC50"/>